<protein>
    <recommendedName>
        <fullName evidence="3">Cytosolic protein</fullName>
    </recommendedName>
</protein>
<dbReference type="SUPFAM" id="SSF51556">
    <property type="entry name" value="Metallo-dependent hydrolases"/>
    <property type="match status" value="1"/>
</dbReference>
<dbReference type="Pfam" id="PF19799">
    <property type="entry name" value="DUF6282"/>
    <property type="match status" value="1"/>
</dbReference>
<proteinExistence type="predicted"/>
<gene>
    <name evidence="1" type="ORF">GCM10025881_07160</name>
</gene>
<dbReference type="Proteomes" id="UP001157034">
    <property type="component" value="Unassembled WGS sequence"/>
</dbReference>
<evidence type="ECO:0000313" key="2">
    <source>
        <dbReference type="Proteomes" id="UP001157034"/>
    </source>
</evidence>
<dbReference type="InterPro" id="IPR032466">
    <property type="entry name" value="Metal_Hydrolase"/>
</dbReference>
<dbReference type="EMBL" id="BSVB01000001">
    <property type="protein sequence ID" value="GMA93892.1"/>
    <property type="molecule type" value="Genomic_DNA"/>
</dbReference>
<name>A0ABQ6K1T8_9MICO</name>
<comment type="caution">
    <text evidence="1">The sequence shown here is derived from an EMBL/GenBank/DDBJ whole genome shotgun (WGS) entry which is preliminary data.</text>
</comment>
<keyword evidence="2" id="KW-1185">Reference proteome</keyword>
<evidence type="ECO:0000313" key="1">
    <source>
        <dbReference type="EMBL" id="GMA93892.1"/>
    </source>
</evidence>
<accession>A0ABQ6K1T8</accession>
<organism evidence="1 2">
    <name type="scientific">Pseudolysinimonas kribbensis</name>
    <dbReference type="NCBI Taxonomy" id="433641"/>
    <lineage>
        <taxon>Bacteria</taxon>
        <taxon>Bacillati</taxon>
        <taxon>Actinomycetota</taxon>
        <taxon>Actinomycetes</taxon>
        <taxon>Micrococcales</taxon>
        <taxon>Microbacteriaceae</taxon>
        <taxon>Pseudolysinimonas</taxon>
    </lineage>
</organism>
<sequence>MFELDGAIDLHVHCGPDVIDRVGDDLDVARAARAAGMAGMAVKSHIESTASRAYLTNRIVDDFRYIGGICLNYPVGGLNAAAVDSCLALGGRLVWMPSSHARFHADLMGELGNWGYKGQRIHTPRGATGITLFGDDGELSDDTKDVVAVVKQHDAVIGTSHLSPEEVVALARYTGTEKVKLLLTHVMWTPTVDIGVARHVIENGGLVEISSSVVGGYSQRMSLDDAARMITDLGPENIVIASDAGGIRHPHPHEALRVLANNLIEKDIDPVALRTMLCGNPARLIES</sequence>
<dbReference type="Gene3D" id="3.20.20.140">
    <property type="entry name" value="Metal-dependent hydrolases"/>
    <property type="match status" value="1"/>
</dbReference>
<dbReference type="InterPro" id="IPR046249">
    <property type="entry name" value="DUF6282"/>
</dbReference>
<dbReference type="RefSeq" id="WP_284252883.1">
    <property type="nucleotide sequence ID" value="NZ_BAAAQO010000003.1"/>
</dbReference>
<reference evidence="2" key="1">
    <citation type="journal article" date="2019" name="Int. J. Syst. Evol. Microbiol.">
        <title>The Global Catalogue of Microorganisms (GCM) 10K type strain sequencing project: providing services to taxonomists for standard genome sequencing and annotation.</title>
        <authorList>
            <consortium name="The Broad Institute Genomics Platform"/>
            <consortium name="The Broad Institute Genome Sequencing Center for Infectious Disease"/>
            <person name="Wu L."/>
            <person name="Ma J."/>
        </authorList>
    </citation>
    <scope>NUCLEOTIDE SEQUENCE [LARGE SCALE GENOMIC DNA]</scope>
    <source>
        <strain evidence="2">NBRC 108894</strain>
    </source>
</reference>
<evidence type="ECO:0008006" key="3">
    <source>
        <dbReference type="Google" id="ProtNLM"/>
    </source>
</evidence>